<evidence type="ECO:0000313" key="2">
    <source>
        <dbReference type="EMBL" id="SES62890.1"/>
    </source>
</evidence>
<evidence type="ECO:0000313" key="3">
    <source>
        <dbReference type="Proteomes" id="UP000199345"/>
    </source>
</evidence>
<organism evidence="2 3">
    <name type="scientific">Nitrosomonas marina</name>
    <dbReference type="NCBI Taxonomy" id="917"/>
    <lineage>
        <taxon>Bacteria</taxon>
        <taxon>Pseudomonadati</taxon>
        <taxon>Pseudomonadota</taxon>
        <taxon>Betaproteobacteria</taxon>
        <taxon>Nitrosomonadales</taxon>
        <taxon>Nitrosomonadaceae</taxon>
        <taxon>Nitrosomonas</taxon>
    </lineage>
</organism>
<reference evidence="3" key="2">
    <citation type="submission" date="2016-10" db="EMBL/GenBank/DDBJ databases">
        <authorList>
            <person name="Varghese N."/>
            <person name="Submissions S."/>
        </authorList>
    </citation>
    <scope>NUCLEOTIDE SEQUENCE [LARGE SCALE GENOMIC DNA]</scope>
    <source>
        <strain evidence="3">Nm71</strain>
    </source>
</reference>
<name>A0A1H9Y3H1_9PROT</name>
<evidence type="ECO:0000313" key="4">
    <source>
        <dbReference type="Proteomes" id="UP000199459"/>
    </source>
</evidence>
<keyword evidence="3" id="KW-1185">Reference proteome</keyword>
<gene>
    <name evidence="1" type="ORF">SAMN05216325_10721</name>
    <name evidence="2" type="ORF">SAMN05216326_10126</name>
</gene>
<proteinExistence type="predicted"/>
<dbReference type="EMBL" id="FOIA01000001">
    <property type="protein sequence ID" value="SES62890.1"/>
    <property type="molecule type" value="Genomic_DNA"/>
</dbReference>
<dbReference type="Proteomes" id="UP000199459">
    <property type="component" value="Unassembled WGS sequence"/>
</dbReference>
<accession>A0A1H9Y3H1</accession>
<dbReference type="EMBL" id="FOCP01000007">
    <property type="protein sequence ID" value="SEN06856.1"/>
    <property type="molecule type" value="Genomic_DNA"/>
</dbReference>
<protein>
    <submittedName>
        <fullName evidence="2">Uncharacterized protein</fullName>
    </submittedName>
</protein>
<dbReference type="Proteomes" id="UP000199345">
    <property type="component" value="Unassembled WGS sequence"/>
</dbReference>
<evidence type="ECO:0000313" key="1">
    <source>
        <dbReference type="EMBL" id="SEN06856.1"/>
    </source>
</evidence>
<reference evidence="2 4" key="1">
    <citation type="submission" date="2016-10" db="EMBL/GenBank/DDBJ databases">
        <authorList>
            <person name="de Groot N.N."/>
        </authorList>
    </citation>
    <scope>NUCLEOTIDE SEQUENCE [LARGE SCALE GENOMIC DNA]</scope>
    <source>
        <strain evidence="1 4">Nm22</strain>
        <strain evidence="2">Nm71</strain>
    </source>
</reference>
<dbReference type="STRING" id="917.SAMN05216326_10126"/>
<sequence>MVYFKNINEFYIVGDFRWRWQMKSHSFENLVIDVEFGSSAESIRIAENRHGKLNRACCFKNRSRWVDQLI</sequence>
<dbReference type="AlphaFoldDB" id="A0A1H9Y3H1"/>